<dbReference type="InterPro" id="IPR003772">
    <property type="entry name" value="YceD"/>
</dbReference>
<reference evidence="2 3" key="1">
    <citation type="submission" date="2020-09" db="EMBL/GenBank/DDBJ databases">
        <title>Roseomonas.</title>
        <authorList>
            <person name="Zhu W."/>
        </authorList>
    </citation>
    <scope>NUCLEOTIDE SEQUENCE [LARGE SCALE GENOMIC DNA]</scope>
    <source>
        <strain evidence="2 3">1311</strain>
    </source>
</reference>
<dbReference type="Proteomes" id="UP001518990">
    <property type="component" value="Unassembled WGS sequence"/>
</dbReference>
<organism evidence="2 3">
    <name type="scientific">Roseomonas marmotae</name>
    <dbReference type="NCBI Taxonomy" id="2768161"/>
    <lineage>
        <taxon>Bacteria</taxon>
        <taxon>Pseudomonadati</taxon>
        <taxon>Pseudomonadota</taxon>
        <taxon>Alphaproteobacteria</taxon>
        <taxon>Acetobacterales</taxon>
        <taxon>Roseomonadaceae</taxon>
        <taxon>Roseomonas</taxon>
    </lineage>
</organism>
<proteinExistence type="predicted"/>
<name>A0ABS3KA47_9PROT</name>
<sequence length="177" mass="19539">MSEVVPEFSRTLPWGTVGRQEKREELEATQQERDALAKRFNILAIDALKANLRLRQEPGGAIRVRGRLTADVVQACVVTLEPVPQHVDEPVDLRFLPKDAEPDDDPDGPDEILTEGQALELGEAMAEQLALALDPYPRAPGAELDISFVQEEEAEPEEAPARPNPFAKLAALKDSKR</sequence>
<feature type="compositionally biased region" description="Basic and acidic residues" evidence="1">
    <location>
        <begin position="19"/>
        <end position="30"/>
    </location>
</feature>
<dbReference type="Pfam" id="PF02620">
    <property type="entry name" value="YceD"/>
    <property type="match status" value="1"/>
</dbReference>
<evidence type="ECO:0000256" key="1">
    <source>
        <dbReference type="SAM" id="MobiDB-lite"/>
    </source>
</evidence>
<accession>A0ABS3KA47</accession>
<feature type="region of interest" description="Disordered" evidence="1">
    <location>
        <begin position="1"/>
        <end position="30"/>
    </location>
</feature>
<feature type="region of interest" description="Disordered" evidence="1">
    <location>
        <begin position="150"/>
        <end position="177"/>
    </location>
</feature>
<comment type="caution">
    <text evidence="2">The sequence shown here is derived from an EMBL/GenBank/DDBJ whole genome shotgun (WGS) entry which is preliminary data.</text>
</comment>
<evidence type="ECO:0000313" key="2">
    <source>
        <dbReference type="EMBL" id="MBO1074341.1"/>
    </source>
</evidence>
<evidence type="ECO:0000313" key="3">
    <source>
        <dbReference type="Proteomes" id="UP001518990"/>
    </source>
</evidence>
<gene>
    <name evidence="2" type="ORF">IAI60_06950</name>
</gene>
<dbReference type="EMBL" id="JACTNF010000005">
    <property type="protein sequence ID" value="MBO1074341.1"/>
    <property type="molecule type" value="Genomic_DNA"/>
</dbReference>
<protein>
    <submittedName>
        <fullName evidence="2">DUF177 domain-containing protein</fullName>
    </submittedName>
</protein>
<dbReference type="RefSeq" id="WP_207445933.1">
    <property type="nucleotide sequence ID" value="NZ_CP061091.1"/>
</dbReference>
<keyword evidence="3" id="KW-1185">Reference proteome</keyword>